<gene>
    <name evidence="1" type="ORF">ACIO7M_16390</name>
</gene>
<comment type="caution">
    <text evidence="1">The sequence shown here is derived from an EMBL/GenBank/DDBJ whole genome shotgun (WGS) entry which is preliminary data.</text>
</comment>
<keyword evidence="2" id="KW-1185">Reference proteome</keyword>
<dbReference type="EMBL" id="JBIUYY010000006">
    <property type="protein sequence ID" value="MFJ2822678.1"/>
    <property type="molecule type" value="Genomic_DNA"/>
</dbReference>
<protein>
    <submittedName>
        <fullName evidence="1">Uncharacterized protein</fullName>
    </submittedName>
</protein>
<proteinExistence type="predicted"/>
<accession>A0ABW8EHH0</accession>
<dbReference type="RefSeq" id="WP_402381461.1">
    <property type="nucleotide sequence ID" value="NZ_JBIUYY010000006.1"/>
</dbReference>
<dbReference type="Proteomes" id="UP001617351">
    <property type="component" value="Unassembled WGS sequence"/>
</dbReference>
<sequence length="130" mass="13723">MTVLAHKVAAVPSEAATVTSGDQETAITSATAAVAGDVEAALSLADHQPAGEASVRLRERLREHVRTLAAPAERYADLLPESRQKDIAAATVRFARKVARDCGSDPAIALRLLAKSAAHLARYTDLLRQA</sequence>
<evidence type="ECO:0000313" key="1">
    <source>
        <dbReference type="EMBL" id="MFJ2822678.1"/>
    </source>
</evidence>
<evidence type="ECO:0000313" key="2">
    <source>
        <dbReference type="Proteomes" id="UP001617351"/>
    </source>
</evidence>
<reference evidence="1 2" key="1">
    <citation type="submission" date="2024-10" db="EMBL/GenBank/DDBJ databases">
        <title>The Natural Products Discovery Center: Release of the First 8490 Sequenced Strains for Exploring Actinobacteria Biosynthetic Diversity.</title>
        <authorList>
            <person name="Kalkreuter E."/>
            <person name="Kautsar S.A."/>
            <person name="Yang D."/>
            <person name="Bader C.D."/>
            <person name="Teijaro C.N."/>
            <person name="Fluegel L."/>
            <person name="Davis C.M."/>
            <person name="Simpson J.R."/>
            <person name="Lauterbach L."/>
            <person name="Steele A.D."/>
            <person name="Gui C."/>
            <person name="Meng S."/>
            <person name="Li G."/>
            <person name="Viehrig K."/>
            <person name="Ye F."/>
            <person name="Su P."/>
            <person name="Kiefer A.F."/>
            <person name="Nichols A."/>
            <person name="Cepeda A.J."/>
            <person name="Yan W."/>
            <person name="Fan B."/>
            <person name="Jiang Y."/>
            <person name="Adhikari A."/>
            <person name="Zheng C.-J."/>
            <person name="Schuster L."/>
            <person name="Cowan T.M."/>
            <person name="Smanski M.J."/>
            <person name="Chevrette M.G."/>
            <person name="De Carvalho L.P.S."/>
            <person name="Shen B."/>
        </authorList>
    </citation>
    <scope>NUCLEOTIDE SEQUENCE [LARGE SCALE GENOMIC DNA]</scope>
    <source>
        <strain evidence="1 2">NPDC087220</strain>
    </source>
</reference>
<name>A0ABW8EHH0_STRT5</name>
<organism evidence="1 2">
    <name type="scientific">Streptomyces toxytricini</name>
    <name type="common">Actinomyces toxytricini</name>
    <dbReference type="NCBI Taxonomy" id="67369"/>
    <lineage>
        <taxon>Bacteria</taxon>
        <taxon>Bacillati</taxon>
        <taxon>Actinomycetota</taxon>
        <taxon>Actinomycetes</taxon>
        <taxon>Kitasatosporales</taxon>
        <taxon>Streptomycetaceae</taxon>
        <taxon>Streptomyces</taxon>
    </lineage>
</organism>